<evidence type="ECO:0000313" key="3">
    <source>
        <dbReference type="EMBL" id="TPG41965.1"/>
    </source>
</evidence>
<organism evidence="3 4">
    <name type="scientific">Flavobacterium pectinovorum</name>
    <dbReference type="NCBI Taxonomy" id="29533"/>
    <lineage>
        <taxon>Bacteria</taxon>
        <taxon>Pseudomonadati</taxon>
        <taxon>Bacteroidota</taxon>
        <taxon>Flavobacteriia</taxon>
        <taxon>Flavobacteriales</taxon>
        <taxon>Flavobacteriaceae</taxon>
        <taxon>Flavobacterium</taxon>
    </lineage>
</organism>
<dbReference type="CDD" id="cd12797">
    <property type="entry name" value="M23_peptidase"/>
    <property type="match status" value="1"/>
</dbReference>
<dbReference type="InterPro" id="IPR016047">
    <property type="entry name" value="M23ase_b-sheet_dom"/>
</dbReference>
<feature type="domain" description="M23ase beta-sheet core" evidence="2">
    <location>
        <begin position="1222"/>
        <end position="1328"/>
    </location>
</feature>
<feature type="compositionally biased region" description="Polar residues" evidence="1">
    <location>
        <begin position="157"/>
        <end position="167"/>
    </location>
</feature>
<dbReference type="OrthoDB" id="1444841at2"/>
<dbReference type="Pfam" id="PF01551">
    <property type="entry name" value="Peptidase_M23"/>
    <property type="match status" value="1"/>
</dbReference>
<dbReference type="EMBL" id="RCZH01000004">
    <property type="protein sequence ID" value="TPG41965.1"/>
    <property type="molecule type" value="Genomic_DNA"/>
</dbReference>
<dbReference type="Gene3D" id="2.70.70.10">
    <property type="entry name" value="Glucose Permease (Domain IIA)"/>
    <property type="match status" value="1"/>
</dbReference>
<proteinExistence type="predicted"/>
<dbReference type="PANTHER" id="PTHR21666">
    <property type="entry name" value="PEPTIDASE-RELATED"/>
    <property type="match status" value="1"/>
</dbReference>
<gene>
    <name evidence="3" type="ORF">EAH81_06485</name>
</gene>
<feature type="region of interest" description="Disordered" evidence="1">
    <location>
        <begin position="146"/>
        <end position="167"/>
    </location>
</feature>
<name>A0A502EVL4_9FLAO</name>
<keyword evidence="4" id="KW-1185">Reference proteome</keyword>
<reference evidence="3 4" key="1">
    <citation type="journal article" date="2019" name="Environ. Microbiol.">
        <title>Species interactions and distinct microbial communities in high Arctic permafrost affected cryosols are associated with the CH4 and CO2 gas fluxes.</title>
        <authorList>
            <person name="Altshuler I."/>
            <person name="Hamel J."/>
            <person name="Turney S."/>
            <person name="Magnuson E."/>
            <person name="Levesque R."/>
            <person name="Greer C."/>
            <person name="Whyte L.G."/>
        </authorList>
    </citation>
    <scope>NUCLEOTIDE SEQUENCE [LARGE SCALE GENOMIC DNA]</scope>
    <source>
        <strain evidence="3 4">42</strain>
    </source>
</reference>
<sequence length="1347" mass="150434">MTHIDSTFTPRKNTIAMSKNAIHNFNLSIKNSADIKSSEQLTEAIIKELAKVSKEMSQQKDIVEIWQEQQTLNTTAIANNSSTSIEEGAVNTVAEKSEKQLLSDSITSSVSEGIIANDIVSTGEGINGTLKQVGITSSVSETTTSSASIGEGVADTTGGTITSSPASVNTTSPTLGAGNSALNFSNSTTTQAYANVVAQQTLKVPQALQANSGEPTIEAVIAEIKKKLTQAINEKDFAAIAYWTSISKAFDEEAKVQDFDGKPNNILFTEMYAMLKQSNQIPIISQNFNWDVVRKKMVESIDNNILKGKISQAGKSRWEIIKNQLNNDTVNVANLFERYNELFLLLKEVEGLDKLPDTITITTKTKIYPNLTANLYADIGKEAVYVFLKEVSNNEITGRAVKKGAVKIKNTDATSFIVGESLEFILDEALIKPHNEYKKEDINWIIYNTKKKNDKGTVFVNEGTSFSYNFDTAGTYKVEAYGGNPGSNNSKTIESSAFVKLEIIAQEIVITSSGITKDGLTRTSTKEKTFKVALKNHKVQSLNPLKLYYQVESKTANKVNIISEERELDSTGIVKFPIPNLGEYCIKVRSKDQYALNLDYKFNAIKNEVTSIGQVNKIANNHIFLVGDPKNNLILEVKSFRINPATDEEKEDVKWIIYDANNKPYLPPGSVVMTDNNNPKKMHLHKWSYFDVPFPKKEGNYTVEAYSDTTQGGKAKSVFNIEITRPQVTEAYWASGGGSKKQASGFEGESNWVKANIPYYNNQTVRVYFYLNKVKTKYYCDVKTNENGAIFQEIKFDSNFRKLIGFQSRNNAKIGFKLLGIQNGKPYPFKTPTTYESDTLVSVTTEVKILDAYFMYDGRRVTSQDEIPFNEKGTTITIVAKTQNRIGKEIVLTAHKVGEKPIYTKAATVNSEGVAIATFLLRNLDKKLKKGTVNKYYVGIEAYSTKHLTNKMINMVVGAGGKKKNMANLTWGSKVTKEFREKVIEICEDLWPENTVEMANGLMAVMYRETNGTFAANQMAGYKRLISRDQMTAKYFENNNEKTGEKGSRAVGLIQFTQVALVSMKEFKDGEGFDKLHKLKLEYANMTEVDQLEKVRKYFKNVVRLPRTPEDIYVAVFSPDFVGKKDTDTLYKKGTSDYKANPGLDKDDNGIQKKELIVKYYASLKEGNKSDNIASVNVKDDKKKKTDLKWRNPLDIMELRGWYTETQWTPGKSDWHGRTGGKHDGLDLYAPVKTKAYACIDGIIRDPYESGTYGNTVTIEGIYNGQTYFFFYAHLNEAVKFKDGDSVKAGDSIGETGKTGNARSLTAKQTHLHFEIKSEKTRTGNKVDPNIITELTFNKTPDKNTQK</sequence>
<dbReference type="SUPFAM" id="SSF51261">
    <property type="entry name" value="Duplicated hybrid motif"/>
    <property type="match status" value="1"/>
</dbReference>
<evidence type="ECO:0000256" key="1">
    <source>
        <dbReference type="SAM" id="MobiDB-lite"/>
    </source>
</evidence>
<dbReference type="InterPro" id="IPR011055">
    <property type="entry name" value="Dup_hybrid_motif"/>
</dbReference>
<evidence type="ECO:0000259" key="2">
    <source>
        <dbReference type="Pfam" id="PF01551"/>
    </source>
</evidence>
<accession>A0A502EVL4</accession>
<dbReference type="PANTHER" id="PTHR21666:SF270">
    <property type="entry name" value="MUREIN HYDROLASE ACTIVATOR ENVC"/>
    <property type="match status" value="1"/>
</dbReference>
<dbReference type="RefSeq" id="WP_140505031.1">
    <property type="nucleotide sequence ID" value="NZ_RCZH01000004.1"/>
</dbReference>
<protein>
    <submittedName>
        <fullName evidence="3">M23 family metallopeptidase</fullName>
    </submittedName>
</protein>
<dbReference type="Proteomes" id="UP000319700">
    <property type="component" value="Unassembled WGS sequence"/>
</dbReference>
<evidence type="ECO:0000313" key="4">
    <source>
        <dbReference type="Proteomes" id="UP000319700"/>
    </source>
</evidence>
<dbReference type="InterPro" id="IPR050570">
    <property type="entry name" value="Cell_wall_metabolism_enzyme"/>
</dbReference>
<dbReference type="GO" id="GO:0004222">
    <property type="term" value="F:metalloendopeptidase activity"/>
    <property type="evidence" value="ECO:0007669"/>
    <property type="project" value="TreeGrafter"/>
</dbReference>
<comment type="caution">
    <text evidence="3">The sequence shown here is derived from an EMBL/GenBank/DDBJ whole genome shotgun (WGS) entry which is preliminary data.</text>
</comment>